<evidence type="ECO:0000313" key="5">
    <source>
        <dbReference type="EMBL" id="VAW72865.1"/>
    </source>
</evidence>
<evidence type="ECO:0000259" key="4">
    <source>
        <dbReference type="Pfam" id="PF13360"/>
    </source>
</evidence>
<name>A0A3B0XWX3_9ZZZZ</name>
<sequence>MRPLALVLLVGLLSGCSLFGDDDNTEPPVKLEAFERRVELKKIWSRNTGSGTDKQFIKLVPTLVDGRVYVADRKGMVSVVELETGKLVWKKKTGIPISAGTGVGEGMVLVGSSEGELVALDAENGEIRWNVEVSSEVLSVPQVFEDVVIVQTVDGNLTGLNAENGDSIWIHDRSVPVLTLRGTSTPLVQDGVILAGFANGKMTALETSSGREIWEAAVAVPHGRTELQRIVDLDANPVVHQGILYVTSYQGRLMAISLQNGRVLWNRDMSAYAGIAVDNSQVYVSDTDSEVWALDRRSGGSLWKQGALRRRSLTGPVAIDGYVGVGDFEGYLHLLSRLDGSVAGRVRVDSDGIAATPVTVSGDRLLVLGAGGTLALYQLEPV</sequence>
<organism evidence="5">
    <name type="scientific">hydrothermal vent metagenome</name>
    <dbReference type="NCBI Taxonomy" id="652676"/>
    <lineage>
        <taxon>unclassified sequences</taxon>
        <taxon>metagenomes</taxon>
        <taxon>ecological metagenomes</taxon>
    </lineage>
</organism>
<evidence type="ECO:0000256" key="3">
    <source>
        <dbReference type="ARBA" id="ARBA00023237"/>
    </source>
</evidence>
<dbReference type="AlphaFoldDB" id="A0A3B0XWX3"/>
<accession>A0A3B0XWX3</accession>
<dbReference type="Pfam" id="PF13360">
    <property type="entry name" value="PQQ_2"/>
    <property type="match status" value="1"/>
</dbReference>
<protein>
    <submittedName>
        <fullName evidence="5">Outer membrane beta-barrel assembly protein BamB</fullName>
    </submittedName>
</protein>
<dbReference type="InterPro" id="IPR017687">
    <property type="entry name" value="BamB"/>
</dbReference>
<dbReference type="Gene3D" id="2.130.10.10">
    <property type="entry name" value="YVTN repeat-like/Quinoprotein amine dehydrogenase"/>
    <property type="match status" value="1"/>
</dbReference>
<dbReference type="HAMAP" id="MF_00923">
    <property type="entry name" value="OM_assembly_BamB"/>
    <property type="match status" value="1"/>
</dbReference>
<dbReference type="PROSITE" id="PS51257">
    <property type="entry name" value="PROKAR_LIPOPROTEIN"/>
    <property type="match status" value="1"/>
</dbReference>
<gene>
    <name evidence="5" type="ORF">MNBD_GAMMA13-726</name>
</gene>
<proteinExistence type="inferred from homology"/>
<dbReference type="NCBIfam" id="TIGR03300">
    <property type="entry name" value="assembly_YfgL"/>
    <property type="match status" value="1"/>
</dbReference>
<feature type="domain" description="Pyrrolo-quinoline quinone repeat" evidence="4">
    <location>
        <begin position="73"/>
        <end position="305"/>
    </location>
</feature>
<dbReference type="InterPro" id="IPR011047">
    <property type="entry name" value="Quinoprotein_ADH-like_sf"/>
</dbReference>
<dbReference type="SUPFAM" id="SSF50998">
    <property type="entry name" value="Quinoprotein alcohol dehydrogenase-like"/>
    <property type="match status" value="1"/>
</dbReference>
<keyword evidence="2" id="KW-0472">Membrane</keyword>
<evidence type="ECO:0000256" key="1">
    <source>
        <dbReference type="ARBA" id="ARBA00022729"/>
    </source>
</evidence>
<dbReference type="SMART" id="SM00564">
    <property type="entry name" value="PQQ"/>
    <property type="match status" value="7"/>
</dbReference>
<dbReference type="InterPro" id="IPR015943">
    <property type="entry name" value="WD40/YVTN_repeat-like_dom_sf"/>
</dbReference>
<evidence type="ECO:0000256" key="2">
    <source>
        <dbReference type="ARBA" id="ARBA00023136"/>
    </source>
</evidence>
<dbReference type="EMBL" id="UOFK01000022">
    <property type="protein sequence ID" value="VAW72865.1"/>
    <property type="molecule type" value="Genomic_DNA"/>
</dbReference>
<keyword evidence="1" id="KW-0732">Signal</keyword>
<dbReference type="PANTHER" id="PTHR34512:SF30">
    <property type="entry name" value="OUTER MEMBRANE PROTEIN ASSEMBLY FACTOR BAMB"/>
    <property type="match status" value="1"/>
</dbReference>
<dbReference type="InterPro" id="IPR018391">
    <property type="entry name" value="PQQ_b-propeller_rpt"/>
</dbReference>
<keyword evidence="3" id="KW-0998">Cell outer membrane</keyword>
<dbReference type="PANTHER" id="PTHR34512">
    <property type="entry name" value="CELL SURFACE PROTEIN"/>
    <property type="match status" value="1"/>
</dbReference>
<reference evidence="5" key="1">
    <citation type="submission" date="2018-06" db="EMBL/GenBank/DDBJ databases">
        <authorList>
            <person name="Zhirakovskaya E."/>
        </authorList>
    </citation>
    <scope>NUCLEOTIDE SEQUENCE</scope>
</reference>
<dbReference type="InterPro" id="IPR002372">
    <property type="entry name" value="PQQ_rpt_dom"/>
</dbReference>